<evidence type="ECO:0000256" key="2">
    <source>
        <dbReference type="ARBA" id="ARBA00007783"/>
    </source>
</evidence>
<accession>B7J9T5</accession>
<feature type="transmembrane region" description="Helical" evidence="10">
    <location>
        <begin position="82"/>
        <end position="100"/>
    </location>
</feature>
<evidence type="ECO:0000256" key="9">
    <source>
        <dbReference type="ARBA" id="ARBA00023136"/>
    </source>
</evidence>
<dbReference type="EMBL" id="CP001219">
    <property type="protein sequence ID" value="ACK78342.1"/>
    <property type="molecule type" value="Genomic_DNA"/>
</dbReference>
<keyword evidence="6 10" id="KW-0812">Transmembrane</keyword>
<dbReference type="GO" id="GO:0015774">
    <property type="term" value="P:polysaccharide transport"/>
    <property type="evidence" value="ECO:0007669"/>
    <property type="project" value="UniProtKB-KW"/>
</dbReference>
<keyword evidence="3" id="KW-0813">Transport</keyword>
<dbReference type="AlphaFoldDB" id="B7J9T5"/>
<evidence type="ECO:0000313" key="13">
    <source>
        <dbReference type="Proteomes" id="UP000001362"/>
    </source>
</evidence>
<comment type="subcellular location">
    <subcellularLocation>
        <location evidence="1">Cell membrane</location>
        <topology evidence="1">Multi-pass membrane protein</topology>
    </subcellularLocation>
</comment>
<organism evidence="12 13">
    <name type="scientific">Acidithiobacillus ferrooxidans (strain ATCC 23270 / DSM 14882 / CIP 104768 / NCIMB 8455)</name>
    <name type="common">Ferrobacillus ferrooxidans (strain ATCC 23270)</name>
    <dbReference type="NCBI Taxonomy" id="243159"/>
    <lineage>
        <taxon>Bacteria</taxon>
        <taxon>Pseudomonadati</taxon>
        <taxon>Pseudomonadota</taxon>
        <taxon>Acidithiobacillia</taxon>
        <taxon>Acidithiobacillales</taxon>
        <taxon>Acidithiobacillaceae</taxon>
        <taxon>Acidithiobacillus</taxon>
    </lineage>
</organism>
<feature type="domain" description="ABC-2 type transporter transmembrane" evidence="11">
    <location>
        <begin position="36"/>
        <end position="242"/>
    </location>
</feature>
<keyword evidence="5" id="KW-0762">Sugar transport</keyword>
<dbReference type="InterPro" id="IPR013525">
    <property type="entry name" value="ABC2_TM"/>
</dbReference>
<evidence type="ECO:0000256" key="8">
    <source>
        <dbReference type="ARBA" id="ARBA00023047"/>
    </source>
</evidence>
<keyword evidence="9 10" id="KW-0472">Membrane</keyword>
<dbReference type="Pfam" id="PF01061">
    <property type="entry name" value="ABC2_membrane"/>
    <property type="match status" value="1"/>
</dbReference>
<keyword evidence="4" id="KW-1003">Cell membrane</keyword>
<feature type="transmembrane region" description="Helical" evidence="10">
    <location>
        <begin position="168"/>
        <end position="188"/>
    </location>
</feature>
<feature type="transmembrane region" description="Helical" evidence="10">
    <location>
        <begin position="56"/>
        <end position="76"/>
    </location>
</feature>
<evidence type="ECO:0000313" key="12">
    <source>
        <dbReference type="EMBL" id="ACK78342.1"/>
    </source>
</evidence>
<evidence type="ECO:0000256" key="6">
    <source>
        <dbReference type="ARBA" id="ARBA00022692"/>
    </source>
</evidence>
<reference evidence="12 13" key="1">
    <citation type="journal article" date="2008" name="BMC Genomics">
        <title>Acidithiobacillus ferrooxidans metabolism: from genome sequence to industrial applications.</title>
        <authorList>
            <person name="Valdes J."/>
            <person name="Pedroso I."/>
            <person name="Quatrini R."/>
            <person name="Dodson R.J."/>
            <person name="Tettelin H."/>
            <person name="Blake R.II."/>
            <person name="Eisen J.A."/>
            <person name="Holmes D.S."/>
        </authorList>
    </citation>
    <scope>NUCLEOTIDE SEQUENCE [LARGE SCALE GENOMIC DNA]</scope>
    <source>
        <strain evidence="13">ATCC 23270 / DSM 14882 / CIP 104768 / NCIMB 8455</strain>
    </source>
</reference>
<protein>
    <submittedName>
        <fullName evidence="12">Capsule polysaccharide exporter, inner-membrane protein CtrC</fullName>
    </submittedName>
</protein>
<dbReference type="Proteomes" id="UP000001362">
    <property type="component" value="Chromosome"/>
</dbReference>
<dbReference type="PaxDb" id="243159-AFE_2962"/>
<evidence type="ECO:0000256" key="7">
    <source>
        <dbReference type="ARBA" id="ARBA00022989"/>
    </source>
</evidence>
<evidence type="ECO:0000256" key="3">
    <source>
        <dbReference type="ARBA" id="ARBA00022448"/>
    </source>
</evidence>
<evidence type="ECO:0000256" key="1">
    <source>
        <dbReference type="ARBA" id="ARBA00004651"/>
    </source>
</evidence>
<evidence type="ECO:0000259" key="11">
    <source>
        <dbReference type="Pfam" id="PF01061"/>
    </source>
</evidence>
<evidence type="ECO:0000256" key="4">
    <source>
        <dbReference type="ARBA" id="ARBA00022475"/>
    </source>
</evidence>
<evidence type="ECO:0000256" key="10">
    <source>
        <dbReference type="SAM" id="Phobius"/>
    </source>
</evidence>
<sequence length="281" mass="32103">MPTLNKTTKPGEQAGPRWHQKEPTFWEGIAIQRRVIWALILRETVTRYGRENLGMLWFFAEPLLFIVGITLLWSYIEPRSVPAGTVAAFAVVSYPTVLLWRNTANRVTKAIEVNQALLHHRPIRAQDFFYSRILLEFASATGSFLVIFILFVAVGISHFPANLFDMVMGWLMVAWFAFGFVLTMGGLSEVSEVVEKVSHIILYLMLPFSGGFFPAYIVPEPMRNYLLLFPLADCVEFFRYGYYGDSFPCYYHLGYTIICNLALTLFGLAMMTYAIRKVEAT</sequence>
<feature type="transmembrane region" description="Helical" evidence="10">
    <location>
        <begin position="200"/>
        <end position="218"/>
    </location>
</feature>
<dbReference type="KEGG" id="afr:AFE_2962"/>
<keyword evidence="13" id="KW-1185">Reference proteome</keyword>
<dbReference type="HOGENOM" id="CLU_060703_5_1_6"/>
<comment type="similarity">
    <text evidence="2">Belongs to the ABC-2 integral membrane protein family.</text>
</comment>
<evidence type="ECO:0000256" key="5">
    <source>
        <dbReference type="ARBA" id="ARBA00022597"/>
    </source>
</evidence>
<gene>
    <name evidence="12" type="primary">ctrC</name>
    <name evidence="12" type="ordered locus">AFE_2962</name>
</gene>
<name>B7J9T5_ACIF2</name>
<dbReference type="PRINTS" id="PR00164">
    <property type="entry name" value="ABC2TRNSPORT"/>
</dbReference>
<dbReference type="GO" id="GO:0043190">
    <property type="term" value="C:ATP-binding cassette (ABC) transporter complex"/>
    <property type="evidence" value="ECO:0007669"/>
    <property type="project" value="InterPro"/>
</dbReference>
<feature type="transmembrane region" description="Helical" evidence="10">
    <location>
        <begin position="133"/>
        <end position="156"/>
    </location>
</feature>
<dbReference type="GO" id="GO:0015920">
    <property type="term" value="P:lipopolysaccharide transport"/>
    <property type="evidence" value="ECO:0007669"/>
    <property type="project" value="TreeGrafter"/>
</dbReference>
<keyword evidence="8" id="KW-0625">Polysaccharide transport</keyword>
<dbReference type="PANTHER" id="PTHR30413">
    <property type="entry name" value="INNER MEMBRANE TRANSPORT PERMEASE"/>
    <property type="match status" value="1"/>
</dbReference>
<dbReference type="STRING" id="243159.AFE_2962"/>
<feature type="transmembrane region" description="Helical" evidence="10">
    <location>
        <begin position="253"/>
        <end position="275"/>
    </location>
</feature>
<dbReference type="GO" id="GO:0140359">
    <property type="term" value="F:ABC-type transporter activity"/>
    <property type="evidence" value="ECO:0007669"/>
    <property type="project" value="InterPro"/>
</dbReference>
<dbReference type="InterPro" id="IPR000412">
    <property type="entry name" value="ABC_2_transport"/>
</dbReference>
<dbReference type="PANTHER" id="PTHR30413:SF10">
    <property type="entry name" value="CAPSULE POLYSACCHARIDE EXPORT INNER-MEMBRANE PROTEIN CTRC"/>
    <property type="match status" value="1"/>
</dbReference>
<keyword evidence="7 10" id="KW-1133">Transmembrane helix</keyword>
<dbReference type="eggNOG" id="COG1682">
    <property type="taxonomic scope" value="Bacteria"/>
</dbReference>
<proteinExistence type="inferred from homology"/>